<dbReference type="EMBL" id="JAOPJZ010000002">
    <property type="protein sequence ID" value="MCU4751228.1"/>
    <property type="molecule type" value="Genomic_DNA"/>
</dbReference>
<comment type="caution">
    <text evidence="2">The sequence shown here is derived from an EMBL/GenBank/DDBJ whole genome shotgun (WGS) entry which is preliminary data.</text>
</comment>
<sequence length="448" mass="48050">MLPHEAHISACSVRTDITPTSPVPMSGYGARSGLSTGVNDPLSATALVLDDGATTIAIVSIDVLNVSRELTRGVWRTLEQNGLHLDDLLLAATHTHAGPYVPSRALDASPVLRSEIDVSASLDELQTSLVEAITDAYEGLETASIRVGHAQEETVPVNRRAEGGVGGNVRLPDGPIDPNVTALLVETNTGNRTLVYSFACHPVCTTGEETLLSADWPGYARNRIEAEHPGIEVLYLNGAAGDINPRDAGTSRSGADVYEYMEYIGSQVGDAALRALADTESGGNQQIERSPIRIDSATVTFPVKATPPVDVLQKRIESLESTLQRLEADGDETGYAKINWDKRYAEELLAIAEWDATCLPNRLPYVTIGDLGILGMPGEVLVRHGLELRDSAAVSTLIPAGYVNDYVGYLPTLADLENIGYEVRTMKLAPEAIVEFREKAMGLVAPER</sequence>
<keyword evidence="3" id="KW-1185">Reference proteome</keyword>
<proteinExistence type="predicted"/>
<evidence type="ECO:0000313" key="2">
    <source>
        <dbReference type="EMBL" id="MCU4751228.1"/>
    </source>
</evidence>
<dbReference type="Pfam" id="PF04734">
    <property type="entry name" value="Ceramidase_alk"/>
    <property type="match status" value="1"/>
</dbReference>
<organism evidence="2 3">
    <name type="scientific">Natronosalvus hydrolyticus</name>
    <dbReference type="NCBI Taxonomy" id="2979988"/>
    <lineage>
        <taxon>Archaea</taxon>
        <taxon>Methanobacteriati</taxon>
        <taxon>Methanobacteriota</taxon>
        <taxon>Stenosarchaea group</taxon>
        <taxon>Halobacteria</taxon>
        <taxon>Halobacteriales</taxon>
        <taxon>Natrialbaceae</taxon>
        <taxon>Natronosalvus</taxon>
    </lineage>
</organism>
<accession>A0AAP3E572</accession>
<reference evidence="2 3" key="1">
    <citation type="submission" date="2022-09" db="EMBL/GenBank/DDBJ databases">
        <title>Enrichment on poylsaccharides allowed isolation of novel metabolic and taxonomic groups of Haloarchaea.</title>
        <authorList>
            <person name="Sorokin D.Y."/>
            <person name="Elcheninov A.G."/>
            <person name="Khizhniak T.V."/>
            <person name="Kolganova T.V."/>
            <person name="Kublanov I.V."/>
        </authorList>
    </citation>
    <scope>NUCLEOTIDE SEQUENCE [LARGE SCALE GENOMIC DNA]</scope>
    <source>
        <strain evidence="2 3">AArc-curdl1</strain>
    </source>
</reference>
<evidence type="ECO:0000259" key="1">
    <source>
        <dbReference type="Pfam" id="PF04734"/>
    </source>
</evidence>
<protein>
    <submittedName>
        <fullName evidence="2">Neutral/alkaline non-lysosomal ceramidase N-terminal domain-containing protein</fullName>
    </submittedName>
</protein>
<name>A0AAP3E572_9EURY</name>
<dbReference type="AlphaFoldDB" id="A0AAP3E572"/>
<dbReference type="Proteomes" id="UP001321047">
    <property type="component" value="Unassembled WGS sequence"/>
</dbReference>
<dbReference type="RefSeq" id="WP_342806785.1">
    <property type="nucleotide sequence ID" value="NZ_JAOPJZ010000002.1"/>
</dbReference>
<feature type="domain" description="Neutral/alkaline non-lysosomal ceramidase N-terminal" evidence="1">
    <location>
        <begin position="15"/>
        <end position="229"/>
    </location>
</feature>
<gene>
    <name evidence="2" type="ORF">OB919_04400</name>
</gene>
<evidence type="ECO:0000313" key="3">
    <source>
        <dbReference type="Proteomes" id="UP001321047"/>
    </source>
</evidence>
<dbReference type="InterPro" id="IPR031329">
    <property type="entry name" value="NEUT/ALK_ceramidase_N"/>
</dbReference>